<evidence type="ECO:0000256" key="5">
    <source>
        <dbReference type="ARBA" id="ARBA00037900"/>
    </source>
</evidence>
<dbReference type="KEGG" id="cut:CUTER_08775"/>
<evidence type="ECO:0000313" key="10">
    <source>
        <dbReference type="Proteomes" id="UP000035548"/>
    </source>
</evidence>
<dbReference type="EMBL" id="CP011546">
    <property type="protein sequence ID" value="AKK11735.1"/>
    <property type="molecule type" value="Genomic_DNA"/>
</dbReference>
<feature type="domain" description="Isochorismatase-like" evidence="8">
    <location>
        <begin position="5"/>
        <end position="183"/>
    </location>
</feature>
<evidence type="ECO:0000313" key="9">
    <source>
        <dbReference type="EMBL" id="AKK11735.1"/>
    </source>
</evidence>
<keyword evidence="4 9" id="KW-0378">Hydrolase</keyword>
<dbReference type="EC" id="3.5.1.19" evidence="6"/>
<dbReference type="GO" id="GO:0008936">
    <property type="term" value="F:nicotinamidase activity"/>
    <property type="evidence" value="ECO:0007669"/>
    <property type="project" value="UniProtKB-EC"/>
</dbReference>
<organism evidence="9 10">
    <name type="scientific">Corynebacterium uterequi</name>
    <dbReference type="NCBI Taxonomy" id="1072256"/>
    <lineage>
        <taxon>Bacteria</taxon>
        <taxon>Bacillati</taxon>
        <taxon>Actinomycetota</taxon>
        <taxon>Actinomycetes</taxon>
        <taxon>Mycobacteriales</taxon>
        <taxon>Corynebacteriaceae</taxon>
        <taxon>Corynebacterium</taxon>
    </lineage>
</organism>
<keyword evidence="10" id="KW-1185">Reference proteome</keyword>
<dbReference type="InterPro" id="IPR052347">
    <property type="entry name" value="Isochorismatase_Nicotinamidase"/>
</dbReference>
<name>A0A0G3HG63_9CORY</name>
<reference evidence="10" key="2">
    <citation type="submission" date="2015-05" db="EMBL/GenBank/DDBJ databases">
        <title>Complete genome sequence of Corynebacterium uterequi DSM 45634, isolated from the uterus of a maiden mare.</title>
        <authorList>
            <person name="Ruckert C."/>
            <person name="Albersmeier A."/>
            <person name="Winkler A."/>
            <person name="Tauch A."/>
        </authorList>
    </citation>
    <scope>NUCLEOTIDE SEQUENCE [LARGE SCALE GENOMIC DNA]</scope>
    <source>
        <strain evidence="10">DSM 45634</strain>
    </source>
</reference>
<gene>
    <name evidence="9" type="primary">pncA</name>
    <name evidence="9" type="ORF">CUTER_08775</name>
</gene>
<comment type="similarity">
    <text evidence="1">Belongs to the isochorismatase family.</text>
</comment>
<dbReference type="PANTHER" id="PTHR11080">
    <property type="entry name" value="PYRAZINAMIDASE/NICOTINAMIDASE"/>
    <property type="match status" value="1"/>
</dbReference>
<evidence type="ECO:0000256" key="4">
    <source>
        <dbReference type="ARBA" id="ARBA00022801"/>
    </source>
</evidence>
<dbReference type="Proteomes" id="UP000035548">
    <property type="component" value="Chromosome"/>
</dbReference>
<evidence type="ECO:0000259" key="8">
    <source>
        <dbReference type="Pfam" id="PF00857"/>
    </source>
</evidence>
<dbReference type="AlphaFoldDB" id="A0A0G3HG63"/>
<dbReference type="PATRIC" id="fig|1072256.5.peg.1735"/>
<evidence type="ECO:0000256" key="2">
    <source>
        <dbReference type="ARBA" id="ARBA00022642"/>
    </source>
</evidence>
<dbReference type="InterPro" id="IPR036380">
    <property type="entry name" value="Isochorismatase-like_sf"/>
</dbReference>
<dbReference type="GO" id="GO:0046872">
    <property type="term" value="F:metal ion binding"/>
    <property type="evidence" value="ECO:0007669"/>
    <property type="project" value="UniProtKB-KW"/>
</dbReference>
<accession>A0A0G3HG63</accession>
<evidence type="ECO:0000256" key="7">
    <source>
        <dbReference type="ARBA" id="ARBA00043224"/>
    </source>
</evidence>
<evidence type="ECO:0000256" key="1">
    <source>
        <dbReference type="ARBA" id="ARBA00006336"/>
    </source>
</evidence>
<protein>
    <recommendedName>
        <fullName evidence="6">nicotinamidase</fullName>
        <ecNumber evidence="6">3.5.1.19</ecNumber>
    </recommendedName>
    <alternativeName>
        <fullName evidence="7">Nicotinamide deamidase</fullName>
    </alternativeName>
</protein>
<evidence type="ECO:0000256" key="6">
    <source>
        <dbReference type="ARBA" id="ARBA00039017"/>
    </source>
</evidence>
<reference evidence="9 10" key="1">
    <citation type="journal article" date="2015" name="Genome Announc.">
        <title>Virulence Factor Genes Detected in the Complete Genome Sequence of Corynebacterium uterequi DSM 45634, Isolated from the Uterus of a Maiden Mare.</title>
        <authorList>
            <person name="Ruckert C."/>
            <person name="Kriete M."/>
            <person name="Jaenicke S."/>
            <person name="Winkler A."/>
            <person name="Tauch A."/>
        </authorList>
    </citation>
    <scope>NUCLEOTIDE SEQUENCE [LARGE SCALE GENOMIC DNA]</scope>
    <source>
        <strain evidence="9 10">DSM 45634</strain>
    </source>
</reference>
<dbReference type="GO" id="GO:0019363">
    <property type="term" value="P:pyridine nucleotide biosynthetic process"/>
    <property type="evidence" value="ECO:0007669"/>
    <property type="project" value="UniProtKB-KW"/>
</dbReference>
<sequence length="185" mass="19673">MTRPTLIVVDVQNDFCHGSLATERGGAVASLISDHLAAHRERYEHVVVTKDWHIDPGEHFSPEPDYVDTWPVHCVAGSDGAALHDALADLRPDAVFTKGEYSAAYSGFEGSSNSVSLAAWLRERGVTDLVVCGIATDHCVRATAADGLREGFAVTVLTHLCAPVSEERGAQALKELAAAGAQVQP</sequence>
<dbReference type="SUPFAM" id="SSF52499">
    <property type="entry name" value="Isochorismatase-like hydrolases"/>
    <property type="match status" value="1"/>
</dbReference>
<dbReference type="Pfam" id="PF00857">
    <property type="entry name" value="Isochorismatase"/>
    <property type="match status" value="1"/>
</dbReference>
<dbReference type="RefSeq" id="WP_047260081.1">
    <property type="nucleotide sequence ID" value="NZ_CP011546.1"/>
</dbReference>
<comment type="pathway">
    <text evidence="5">Cofactor biosynthesis; nicotinate biosynthesis; nicotinate from nicotinamide: step 1/1.</text>
</comment>
<proteinExistence type="inferred from homology"/>
<dbReference type="InterPro" id="IPR000868">
    <property type="entry name" value="Isochorismatase-like_dom"/>
</dbReference>
<evidence type="ECO:0000256" key="3">
    <source>
        <dbReference type="ARBA" id="ARBA00022723"/>
    </source>
</evidence>
<keyword evidence="3" id="KW-0479">Metal-binding</keyword>
<dbReference type="STRING" id="1072256.CUTER_08775"/>
<dbReference type="Gene3D" id="3.40.50.850">
    <property type="entry name" value="Isochorismatase-like"/>
    <property type="match status" value="1"/>
</dbReference>
<keyword evidence="2" id="KW-0662">Pyridine nucleotide biosynthesis</keyword>
<dbReference type="OrthoDB" id="9791276at2"/>
<dbReference type="PANTHER" id="PTHR11080:SF2">
    <property type="entry name" value="LD05707P"/>
    <property type="match status" value="1"/>
</dbReference>